<dbReference type="PANTHER" id="PTHR36842">
    <property type="entry name" value="PROTEIN TOLB HOMOLOG"/>
    <property type="match status" value="1"/>
</dbReference>
<dbReference type="NCBIfam" id="TIGR02800">
    <property type="entry name" value="propeller_TolB"/>
    <property type="match status" value="1"/>
</dbReference>
<dbReference type="Pfam" id="PF04052">
    <property type="entry name" value="TolB_N"/>
    <property type="match status" value="1"/>
</dbReference>
<protein>
    <recommendedName>
        <fullName evidence="5">Tol-Pal system protein TolB</fullName>
    </recommendedName>
</protein>
<keyword evidence="5" id="KW-0131">Cell cycle</keyword>
<organism evidence="7">
    <name type="scientific">Thermohahella caldifontis</name>
    <dbReference type="NCBI Taxonomy" id="3142973"/>
    <lineage>
        <taxon>Bacteria</taxon>
        <taxon>Pseudomonadati</taxon>
        <taxon>Pseudomonadota</taxon>
        <taxon>Gammaproteobacteria</taxon>
        <taxon>Oceanospirillales</taxon>
        <taxon>Hahellaceae</taxon>
        <taxon>Thermohahella</taxon>
    </lineage>
</organism>
<dbReference type="AlphaFoldDB" id="A0AB39UXH0"/>
<evidence type="ECO:0000256" key="4">
    <source>
        <dbReference type="ARBA" id="ARBA00022764"/>
    </source>
</evidence>
<dbReference type="InterPro" id="IPR007195">
    <property type="entry name" value="TolB_N"/>
</dbReference>
<dbReference type="HAMAP" id="MF_00671">
    <property type="entry name" value="TolB"/>
    <property type="match status" value="1"/>
</dbReference>
<dbReference type="InterPro" id="IPR011042">
    <property type="entry name" value="6-blade_b-propeller_TolB-like"/>
</dbReference>
<comment type="function">
    <text evidence="5">Part of the Tol-Pal system, which plays a role in outer membrane invagination during cell division and is important for maintaining outer membrane integrity.</text>
</comment>
<dbReference type="InterPro" id="IPR011659">
    <property type="entry name" value="WD40"/>
</dbReference>
<proteinExistence type="inferred from homology"/>
<dbReference type="GO" id="GO:0017038">
    <property type="term" value="P:protein import"/>
    <property type="evidence" value="ECO:0007669"/>
    <property type="project" value="InterPro"/>
</dbReference>
<keyword evidence="5" id="KW-0132">Cell division</keyword>
<dbReference type="Gene3D" id="2.120.10.30">
    <property type="entry name" value="TolB, C-terminal domain"/>
    <property type="match status" value="1"/>
</dbReference>
<dbReference type="RefSeq" id="WP_369601655.1">
    <property type="nucleotide sequence ID" value="NZ_CP154858.1"/>
</dbReference>
<evidence type="ECO:0000259" key="6">
    <source>
        <dbReference type="Pfam" id="PF04052"/>
    </source>
</evidence>
<keyword evidence="3 5" id="KW-0732">Signal</keyword>
<dbReference type="Pfam" id="PF07676">
    <property type="entry name" value="PD40"/>
    <property type="match status" value="5"/>
</dbReference>
<dbReference type="SUPFAM" id="SSF69304">
    <property type="entry name" value="Tricorn protease N-terminal domain"/>
    <property type="match status" value="1"/>
</dbReference>
<accession>A0AB39UXH0</accession>
<evidence type="ECO:0000256" key="5">
    <source>
        <dbReference type="HAMAP-Rule" id="MF_00671"/>
    </source>
</evidence>
<dbReference type="GO" id="GO:0051301">
    <property type="term" value="P:cell division"/>
    <property type="evidence" value="ECO:0007669"/>
    <property type="project" value="UniProtKB-UniRule"/>
</dbReference>
<dbReference type="InterPro" id="IPR014167">
    <property type="entry name" value="Tol-Pal_TolB"/>
</dbReference>
<keyword evidence="4 5" id="KW-0574">Periplasm</keyword>
<sequence>MHRTGIQARQLIFGLLMLVQTMMARADLVIEITQGVDSALPIAIVPFRVLSEQSPTEDLAGIISDDLLRTGEFAPLPTERMLSLPAVGKDIYFREWRLLGQRYIVVGQVRVSPADQQVELTYELYDVSSQQRVLGERIAAPLNQQRRLAHRVADAVYEALTGVRGVFSTRIAYVLLRNTSKGVRYVLEVADADGRNARVIAESAQPIISPSWSPDGRQIAYVSFERRRRPAIFIQDVRTGARRQIQQFEGLNSAPAWSPDGRKLALTLSKDGNAEIYILDLTTNRLRRLTNHWAIDTEPSWSPDGRSLVFTSDRGGGPQIYQISAEGGAPVRLTFEGRYNARPRFSDDGLKVYYVHQRDGAFHVAALDLGTRETTVLSDTGMDESPSVAPNGKMVIYATQRKGKGVLAVVSVVTGSRYLLPSQDGDVREPAWSPWLKP</sequence>
<feature type="domain" description="TolB N-terminal" evidence="6">
    <location>
        <begin position="28"/>
        <end position="132"/>
    </location>
</feature>
<dbReference type="SUPFAM" id="SSF52964">
    <property type="entry name" value="TolB, N-terminal domain"/>
    <property type="match status" value="1"/>
</dbReference>
<dbReference type="PANTHER" id="PTHR36842:SF1">
    <property type="entry name" value="PROTEIN TOLB"/>
    <property type="match status" value="1"/>
</dbReference>
<dbReference type="GO" id="GO:0042597">
    <property type="term" value="C:periplasmic space"/>
    <property type="evidence" value="ECO:0007669"/>
    <property type="project" value="UniProtKB-SubCell"/>
</dbReference>
<dbReference type="KEGG" id="tcd:AAIA72_01320"/>
<comment type="subcellular location">
    <subcellularLocation>
        <location evidence="1 5">Periplasm</location>
    </subcellularLocation>
</comment>
<comment type="similarity">
    <text evidence="2 5">Belongs to the TolB family.</text>
</comment>
<evidence type="ECO:0000256" key="1">
    <source>
        <dbReference type="ARBA" id="ARBA00004418"/>
    </source>
</evidence>
<dbReference type="Gene3D" id="3.40.50.10070">
    <property type="entry name" value="TolB, N-terminal domain"/>
    <property type="match status" value="1"/>
</dbReference>
<evidence type="ECO:0000256" key="2">
    <source>
        <dbReference type="ARBA" id="ARBA00009820"/>
    </source>
</evidence>
<name>A0AB39UXH0_9GAMM</name>
<reference evidence="7" key="1">
    <citation type="submission" date="2024-05" db="EMBL/GenBank/DDBJ databases">
        <title>Genome sequencing of novel strain.</title>
        <authorList>
            <person name="Ganbat D."/>
            <person name="Ganbat S."/>
            <person name="Lee S.-J."/>
        </authorList>
    </citation>
    <scope>NUCLEOTIDE SEQUENCE</scope>
    <source>
        <strain evidence="7">SMD15-11</strain>
    </source>
</reference>
<evidence type="ECO:0000256" key="3">
    <source>
        <dbReference type="ARBA" id="ARBA00022729"/>
    </source>
</evidence>
<dbReference type="EMBL" id="CP154858">
    <property type="protein sequence ID" value="XDT72651.1"/>
    <property type="molecule type" value="Genomic_DNA"/>
</dbReference>
<comment type="subunit">
    <text evidence="5">The Tol-Pal system is composed of five core proteins: the inner membrane proteins TolA, TolQ and TolR, the periplasmic protein TolB and the outer membrane protein Pal. They form a network linking the inner and outer membranes and the peptidoglycan layer.</text>
</comment>
<evidence type="ECO:0000313" key="7">
    <source>
        <dbReference type="EMBL" id="XDT72651.1"/>
    </source>
</evidence>
<gene>
    <name evidence="5 7" type="primary">tolB</name>
    <name evidence="7" type="ORF">AAIA72_01320</name>
</gene>